<comment type="caution">
    <text evidence="2">The sequence shown here is derived from an EMBL/GenBank/DDBJ whole genome shotgun (WGS) entry which is preliminary data.</text>
</comment>
<evidence type="ECO:0000259" key="1">
    <source>
        <dbReference type="Pfam" id="PF07879"/>
    </source>
</evidence>
<organism evidence="2 3">
    <name type="scientific">Candidatus Magnetoglobus multicellularis str. Araruama</name>
    <dbReference type="NCBI Taxonomy" id="890399"/>
    <lineage>
        <taxon>Bacteria</taxon>
        <taxon>Pseudomonadati</taxon>
        <taxon>Thermodesulfobacteriota</taxon>
        <taxon>Desulfobacteria</taxon>
        <taxon>Desulfobacterales</taxon>
        <taxon>Desulfobacteraceae</taxon>
        <taxon>Candidatus Magnetoglobus</taxon>
    </lineage>
</organism>
<accession>A0A1V1PFZ2</accession>
<dbReference type="InterPro" id="IPR012909">
    <property type="entry name" value="PHA_DNA-bd_N"/>
</dbReference>
<proteinExistence type="predicted"/>
<sequence>MSRLIKRYGSRKLYDTKESSYVSLDKIASWIREGQEIRVIDKKTSEDLTEQVLTHIISEEGRQGKTLLSIDLLHDLIRVSNKTVSDGVEHIQQKVDKVDRYVHKKVDNFVQSSLDQIGPVRRMREEMAALRRRVEELESSLQAIDPGIHNSKNES</sequence>
<dbReference type="AlphaFoldDB" id="A0A1V1PFZ2"/>
<gene>
    <name evidence="2" type="ORF">OMM_06712</name>
</gene>
<dbReference type="EMBL" id="ATBP01000037">
    <property type="protein sequence ID" value="ETR73811.1"/>
    <property type="molecule type" value="Genomic_DNA"/>
</dbReference>
<name>A0A1V1PFZ2_9BACT</name>
<feature type="domain" description="PHA accumulation regulator DNA-binding N-terminal" evidence="1">
    <location>
        <begin position="4"/>
        <end position="63"/>
    </location>
</feature>
<protein>
    <submittedName>
        <fullName evidence="2">Regulator for granule-associated protein</fullName>
    </submittedName>
</protein>
<dbReference type="Pfam" id="PF07879">
    <property type="entry name" value="PHB_acc_N"/>
    <property type="match status" value="1"/>
</dbReference>
<reference evidence="3" key="1">
    <citation type="submission" date="2012-11" db="EMBL/GenBank/DDBJ databases">
        <authorList>
            <person name="Lucero-Rivera Y.E."/>
            <person name="Tovar-Ramirez D."/>
        </authorList>
    </citation>
    <scope>NUCLEOTIDE SEQUENCE [LARGE SCALE GENOMIC DNA]</scope>
    <source>
        <strain evidence="3">Araruama</strain>
    </source>
</reference>
<dbReference type="Proteomes" id="UP000189670">
    <property type="component" value="Unassembled WGS sequence"/>
</dbReference>
<evidence type="ECO:0000313" key="3">
    <source>
        <dbReference type="Proteomes" id="UP000189670"/>
    </source>
</evidence>
<evidence type="ECO:0000313" key="2">
    <source>
        <dbReference type="EMBL" id="ETR73811.1"/>
    </source>
</evidence>